<protein>
    <submittedName>
        <fullName evidence="2">CHRD domain-containing protein</fullName>
    </submittedName>
</protein>
<dbReference type="InterPro" id="IPR010895">
    <property type="entry name" value="CHRD"/>
</dbReference>
<dbReference type="SMART" id="SM00754">
    <property type="entry name" value="CHRD"/>
    <property type="match status" value="2"/>
</dbReference>
<keyword evidence="3" id="KW-1185">Reference proteome</keyword>
<reference evidence="2 3" key="1">
    <citation type="submission" date="2016-11" db="EMBL/GenBank/DDBJ databases">
        <authorList>
            <person name="Jaros S."/>
            <person name="Januszkiewicz K."/>
            <person name="Wedrychowicz H."/>
        </authorList>
    </citation>
    <scope>NUCLEOTIDE SEQUENCE [LARGE SCALE GENOMIC DNA]</scope>
    <source>
        <strain evidence="2 3">DSM 27406</strain>
    </source>
</reference>
<sequence length="266" mass="28575">MRLIPLFHFCVLLLACSLVGCKKDPESDQFVKKLWNIQMKGINVVPATPGNGASASALLYLRDDYQLYYDIYFDSLPAGITPDGIDIRIGGPVENNATPLLTINGTFAGNKLKGNMAVPKAVADSLMKTPGYMTITAKSAPGGLVRGQLDKKITWTMDVNLTPGQVVPAAGNSASARLTMRLTEDNVLYYAIDVNGVPSGDVLKEGHIHTPVGASLLKLTTTAADYNKQLNMTVTGEPLRALKSDPLYVDVHSTLFPNGLVRGTLR</sequence>
<evidence type="ECO:0000313" key="3">
    <source>
        <dbReference type="Proteomes" id="UP000184420"/>
    </source>
</evidence>
<name>A0A1M6Z2M2_9BACT</name>
<dbReference type="AlphaFoldDB" id="A0A1M6Z2M2"/>
<organism evidence="2 3">
    <name type="scientific">Chitinophaga jiangningensis</name>
    <dbReference type="NCBI Taxonomy" id="1419482"/>
    <lineage>
        <taxon>Bacteria</taxon>
        <taxon>Pseudomonadati</taxon>
        <taxon>Bacteroidota</taxon>
        <taxon>Chitinophagia</taxon>
        <taxon>Chitinophagales</taxon>
        <taxon>Chitinophagaceae</taxon>
        <taxon>Chitinophaga</taxon>
    </lineage>
</organism>
<dbReference type="EMBL" id="FRBL01000002">
    <property type="protein sequence ID" value="SHL24748.1"/>
    <property type="molecule type" value="Genomic_DNA"/>
</dbReference>
<evidence type="ECO:0000313" key="2">
    <source>
        <dbReference type="EMBL" id="SHL24748.1"/>
    </source>
</evidence>
<dbReference type="STRING" id="1419482.SAMN05444266_102590"/>
<proteinExistence type="predicted"/>
<dbReference type="Proteomes" id="UP000184420">
    <property type="component" value="Unassembled WGS sequence"/>
</dbReference>
<accession>A0A1M6Z2M2</accession>
<dbReference type="PROSITE" id="PS51257">
    <property type="entry name" value="PROKAR_LIPOPROTEIN"/>
    <property type="match status" value="1"/>
</dbReference>
<feature type="domain" description="CHRD" evidence="1">
    <location>
        <begin position="153"/>
        <end position="266"/>
    </location>
</feature>
<dbReference type="PROSITE" id="PS50933">
    <property type="entry name" value="CHRD"/>
    <property type="match status" value="1"/>
</dbReference>
<evidence type="ECO:0000259" key="1">
    <source>
        <dbReference type="PROSITE" id="PS50933"/>
    </source>
</evidence>
<gene>
    <name evidence="2" type="ORF">SAMN05444266_102590</name>
</gene>
<dbReference type="RefSeq" id="WP_073079448.1">
    <property type="nucleotide sequence ID" value="NZ_FRBL01000002.1"/>
</dbReference>
<dbReference type="Pfam" id="PF07452">
    <property type="entry name" value="CHRD"/>
    <property type="match status" value="2"/>
</dbReference>